<dbReference type="InterPro" id="IPR036291">
    <property type="entry name" value="NAD(P)-bd_dom_sf"/>
</dbReference>
<dbReference type="Proteomes" id="UP000184356">
    <property type="component" value="Unassembled WGS sequence"/>
</dbReference>
<reference evidence="3" key="1">
    <citation type="journal article" date="2017" name="Genome Biol.">
        <title>Comparative genomics reveals high biological diversity and specific adaptations in the industrially and medically important fungal genus Aspergillus.</title>
        <authorList>
            <person name="de Vries R.P."/>
            <person name="Riley R."/>
            <person name="Wiebenga A."/>
            <person name="Aguilar-Osorio G."/>
            <person name="Amillis S."/>
            <person name="Uchima C.A."/>
            <person name="Anderluh G."/>
            <person name="Asadollahi M."/>
            <person name="Askin M."/>
            <person name="Barry K."/>
            <person name="Battaglia E."/>
            <person name="Bayram O."/>
            <person name="Benocci T."/>
            <person name="Braus-Stromeyer S.A."/>
            <person name="Caldana C."/>
            <person name="Canovas D."/>
            <person name="Cerqueira G.C."/>
            <person name="Chen F."/>
            <person name="Chen W."/>
            <person name="Choi C."/>
            <person name="Clum A."/>
            <person name="Dos Santos R.A."/>
            <person name="Damasio A.R."/>
            <person name="Diallinas G."/>
            <person name="Emri T."/>
            <person name="Fekete E."/>
            <person name="Flipphi M."/>
            <person name="Freyberg S."/>
            <person name="Gallo A."/>
            <person name="Gournas C."/>
            <person name="Habgood R."/>
            <person name="Hainaut M."/>
            <person name="Harispe M.L."/>
            <person name="Henrissat B."/>
            <person name="Hilden K.S."/>
            <person name="Hope R."/>
            <person name="Hossain A."/>
            <person name="Karabika E."/>
            <person name="Karaffa L."/>
            <person name="Karanyi Z."/>
            <person name="Krasevec N."/>
            <person name="Kuo A."/>
            <person name="Kusch H."/>
            <person name="LaButti K."/>
            <person name="Lagendijk E.L."/>
            <person name="Lapidus A."/>
            <person name="Levasseur A."/>
            <person name="Lindquist E."/>
            <person name="Lipzen A."/>
            <person name="Logrieco A.F."/>
            <person name="MacCabe A."/>
            <person name="Maekelae M.R."/>
            <person name="Malavazi I."/>
            <person name="Melin P."/>
            <person name="Meyer V."/>
            <person name="Mielnichuk N."/>
            <person name="Miskei M."/>
            <person name="Molnar A.P."/>
            <person name="Mule G."/>
            <person name="Ngan C.Y."/>
            <person name="Orejas M."/>
            <person name="Orosz E."/>
            <person name="Ouedraogo J.P."/>
            <person name="Overkamp K.M."/>
            <person name="Park H.-S."/>
            <person name="Perrone G."/>
            <person name="Piumi F."/>
            <person name="Punt P.J."/>
            <person name="Ram A.F."/>
            <person name="Ramon A."/>
            <person name="Rauscher S."/>
            <person name="Record E."/>
            <person name="Riano-Pachon D.M."/>
            <person name="Robert V."/>
            <person name="Roehrig J."/>
            <person name="Ruller R."/>
            <person name="Salamov A."/>
            <person name="Salih N.S."/>
            <person name="Samson R.A."/>
            <person name="Sandor E."/>
            <person name="Sanguinetti M."/>
            <person name="Schuetze T."/>
            <person name="Sepcic K."/>
            <person name="Shelest E."/>
            <person name="Sherlock G."/>
            <person name="Sophianopoulou V."/>
            <person name="Squina F.M."/>
            <person name="Sun H."/>
            <person name="Susca A."/>
            <person name="Todd R.B."/>
            <person name="Tsang A."/>
            <person name="Unkles S.E."/>
            <person name="van de Wiele N."/>
            <person name="van Rossen-Uffink D."/>
            <person name="Oliveira J.V."/>
            <person name="Vesth T.C."/>
            <person name="Visser J."/>
            <person name="Yu J.-H."/>
            <person name="Zhou M."/>
            <person name="Andersen M.R."/>
            <person name="Archer D.B."/>
            <person name="Baker S.E."/>
            <person name="Benoit I."/>
            <person name="Brakhage A.A."/>
            <person name="Braus G.H."/>
            <person name="Fischer R."/>
            <person name="Frisvad J.C."/>
            <person name="Goldman G.H."/>
            <person name="Houbraken J."/>
            <person name="Oakley B."/>
            <person name="Pocsi I."/>
            <person name="Scazzocchio C."/>
            <person name="Seiboth B."/>
            <person name="vanKuyk P.A."/>
            <person name="Wortman J."/>
            <person name="Dyer P.S."/>
            <person name="Grigoriev I.V."/>
        </authorList>
    </citation>
    <scope>NUCLEOTIDE SEQUENCE [LARGE SCALE GENOMIC DNA]</scope>
    <source>
        <strain evidence="3">CBS 593.65</strain>
    </source>
</reference>
<name>A0A1L9T0G1_9EURO</name>
<dbReference type="Pfam" id="PF05368">
    <property type="entry name" value="NmrA"/>
    <property type="match status" value="1"/>
</dbReference>
<evidence type="ECO:0000313" key="3">
    <source>
        <dbReference type="Proteomes" id="UP000184356"/>
    </source>
</evidence>
<evidence type="ECO:0000313" key="2">
    <source>
        <dbReference type="EMBL" id="OJJ52908.1"/>
    </source>
</evidence>
<dbReference type="EMBL" id="KV878599">
    <property type="protein sequence ID" value="OJJ52908.1"/>
    <property type="molecule type" value="Genomic_DNA"/>
</dbReference>
<sequence>MGSGILVTGATGYVGGTVLNTLLNTKDVAIRNASISVLVRNNQQGHVLEGKGVSTVQVDDYTDRTAIAELASDYDVIINGASGFELGLATALIEGLAQRKKRLGVEVHYIHTSGTTNLADSPVLDLYPGYKPDPISDSSPAELTSTLRILDAASPYAQRSIDLAVTDKGKLTGVKTHIMCLPMLFGVGTGLFRTVSGQIPVLEVLRGLPARYGEEGVKFVGDREYTWSDVAERIANVGKALGVLDTYQVRYLSMEEGARLLGIDDMQYVEAATRTTTDIAREGPGLAADAFR</sequence>
<evidence type="ECO:0000259" key="1">
    <source>
        <dbReference type="Pfam" id="PF05368"/>
    </source>
</evidence>
<gene>
    <name evidence="2" type="ORF">ASPSYDRAFT_95272</name>
</gene>
<dbReference type="RefSeq" id="XP_040696714.1">
    <property type="nucleotide sequence ID" value="XM_040853098.1"/>
</dbReference>
<dbReference type="OrthoDB" id="10262413at2759"/>
<organism evidence="2 3">
    <name type="scientific">Aspergillus sydowii CBS 593.65</name>
    <dbReference type="NCBI Taxonomy" id="1036612"/>
    <lineage>
        <taxon>Eukaryota</taxon>
        <taxon>Fungi</taxon>
        <taxon>Dikarya</taxon>
        <taxon>Ascomycota</taxon>
        <taxon>Pezizomycotina</taxon>
        <taxon>Eurotiomycetes</taxon>
        <taxon>Eurotiomycetidae</taxon>
        <taxon>Eurotiales</taxon>
        <taxon>Aspergillaceae</taxon>
        <taxon>Aspergillus</taxon>
        <taxon>Aspergillus subgen. Nidulantes</taxon>
    </lineage>
</organism>
<dbReference type="GO" id="GO:0004029">
    <property type="term" value="F:aldehyde dehydrogenase (NAD+) activity"/>
    <property type="evidence" value="ECO:0007669"/>
    <property type="project" value="TreeGrafter"/>
</dbReference>
<accession>A0A1L9T0G1</accession>
<dbReference type="Gene3D" id="3.40.50.720">
    <property type="entry name" value="NAD(P)-binding Rossmann-like Domain"/>
    <property type="match status" value="1"/>
</dbReference>
<dbReference type="SUPFAM" id="SSF51735">
    <property type="entry name" value="NAD(P)-binding Rossmann-fold domains"/>
    <property type="match status" value="1"/>
</dbReference>
<dbReference type="PANTHER" id="PTHR48079">
    <property type="entry name" value="PROTEIN YEEZ"/>
    <property type="match status" value="1"/>
</dbReference>
<dbReference type="STRING" id="1036612.A0A1L9T0G1"/>
<dbReference type="VEuPathDB" id="FungiDB:ASPSYDRAFT_95272"/>
<dbReference type="PANTHER" id="PTHR48079:SF6">
    <property type="entry name" value="NAD(P)-BINDING DOMAIN-CONTAINING PROTEIN-RELATED"/>
    <property type="match status" value="1"/>
</dbReference>
<dbReference type="InterPro" id="IPR051783">
    <property type="entry name" value="NAD(P)-dependent_oxidoreduct"/>
</dbReference>
<dbReference type="InterPro" id="IPR008030">
    <property type="entry name" value="NmrA-like"/>
</dbReference>
<feature type="domain" description="NmrA-like" evidence="1">
    <location>
        <begin position="3"/>
        <end position="82"/>
    </location>
</feature>
<keyword evidence="3" id="KW-1185">Reference proteome</keyword>
<proteinExistence type="predicted"/>
<dbReference type="GeneID" id="63769171"/>
<protein>
    <recommendedName>
        <fullName evidence="1">NmrA-like domain-containing protein</fullName>
    </recommendedName>
</protein>
<dbReference type="AlphaFoldDB" id="A0A1L9T0G1"/>
<dbReference type="GO" id="GO:0005737">
    <property type="term" value="C:cytoplasm"/>
    <property type="evidence" value="ECO:0007669"/>
    <property type="project" value="TreeGrafter"/>
</dbReference>